<feature type="chain" id="PRO_5028887607" evidence="1">
    <location>
        <begin position="27"/>
        <end position="235"/>
    </location>
</feature>
<dbReference type="InterPro" id="IPR036709">
    <property type="entry name" value="Autotransporte_beta_dom_sf"/>
</dbReference>
<dbReference type="InterPro" id="IPR005546">
    <property type="entry name" value="Autotransporte_beta"/>
</dbReference>
<sequence>MNTHRHPLLYAACASLLLSAPAQAIAAEATDDPLGPLVLGNRAFALPDATHGADPVGQFTVFARSMGIAWSVSSQVQDSGRPDNARASAVALGGTVAFVLGENWSFEPQAQLINQQWLPGLGEQGPRLPSGDAQPGWSGRLGARLAGHYQVGNTAVEPFLRTSLTYSFSNDSPIALAQVDKINSSRNPTAVAVGLGLVARMTPTVSLFVTADYSSPSDENDLNGLIGDVGVRMRW</sequence>
<dbReference type="Proteomes" id="UP000509568">
    <property type="component" value="Chromosome"/>
</dbReference>
<proteinExistence type="predicted"/>
<evidence type="ECO:0000313" key="3">
    <source>
        <dbReference type="EMBL" id="QKZ05604.1"/>
    </source>
</evidence>
<reference evidence="3 4" key="1">
    <citation type="submission" date="2020-06" db="EMBL/GenBank/DDBJ databases">
        <title>Pseudomonas eucalypticola sp. nov., an endophyte of Eucalyptus dunnii leaves with biocontrol ability of eucalyptus leaf blight.</title>
        <authorList>
            <person name="Liu Y."/>
            <person name="Song Z."/>
            <person name="Zeng H."/>
            <person name="Lu M."/>
            <person name="Wang X."/>
            <person name="Lian X."/>
            <person name="Zhang Q."/>
        </authorList>
    </citation>
    <scope>NUCLEOTIDE SEQUENCE [LARGE SCALE GENOMIC DNA]</scope>
    <source>
        <strain evidence="3 4">NP-1</strain>
    </source>
</reference>
<gene>
    <name evidence="3" type="ORF">HWQ56_18100</name>
</gene>
<name>A0A7D5H882_9PSED</name>
<dbReference type="Pfam" id="PF03797">
    <property type="entry name" value="Autotransporter"/>
    <property type="match status" value="1"/>
</dbReference>
<accession>A0A7D5H882</accession>
<dbReference type="InterPro" id="IPR006315">
    <property type="entry name" value="OM_autotransptr_brl_dom"/>
</dbReference>
<dbReference type="SUPFAM" id="SSF103515">
    <property type="entry name" value="Autotransporter"/>
    <property type="match status" value="1"/>
</dbReference>
<dbReference type="NCBIfam" id="TIGR01414">
    <property type="entry name" value="autotrans_barl"/>
    <property type="match status" value="1"/>
</dbReference>
<evidence type="ECO:0000259" key="2">
    <source>
        <dbReference type="Pfam" id="PF03797"/>
    </source>
</evidence>
<dbReference type="EMBL" id="CP056030">
    <property type="protein sequence ID" value="QKZ05604.1"/>
    <property type="molecule type" value="Genomic_DNA"/>
</dbReference>
<organism evidence="3 4">
    <name type="scientific">Pseudomonas eucalypticola</name>
    <dbReference type="NCBI Taxonomy" id="2599595"/>
    <lineage>
        <taxon>Bacteria</taxon>
        <taxon>Pseudomonadati</taxon>
        <taxon>Pseudomonadota</taxon>
        <taxon>Gammaproteobacteria</taxon>
        <taxon>Pseudomonadales</taxon>
        <taxon>Pseudomonadaceae</taxon>
        <taxon>Pseudomonas</taxon>
    </lineage>
</organism>
<feature type="domain" description="Autotransporter" evidence="2">
    <location>
        <begin position="85"/>
        <end position="212"/>
    </location>
</feature>
<dbReference type="Gene3D" id="2.40.128.130">
    <property type="entry name" value="Autotransporter beta-domain"/>
    <property type="match status" value="1"/>
</dbReference>
<evidence type="ECO:0000313" key="4">
    <source>
        <dbReference type="Proteomes" id="UP000509568"/>
    </source>
</evidence>
<keyword evidence="1" id="KW-0732">Signal</keyword>
<feature type="signal peptide" evidence="1">
    <location>
        <begin position="1"/>
        <end position="26"/>
    </location>
</feature>
<evidence type="ECO:0000256" key="1">
    <source>
        <dbReference type="SAM" id="SignalP"/>
    </source>
</evidence>
<keyword evidence="4" id="KW-1185">Reference proteome</keyword>
<dbReference type="GO" id="GO:0019867">
    <property type="term" value="C:outer membrane"/>
    <property type="evidence" value="ECO:0007669"/>
    <property type="project" value="InterPro"/>
</dbReference>
<dbReference type="AlphaFoldDB" id="A0A7D5H882"/>
<dbReference type="RefSeq" id="WP_176571367.1">
    <property type="nucleotide sequence ID" value="NZ_CP056030.1"/>
</dbReference>
<protein>
    <submittedName>
        <fullName evidence="3">Autotransporter outer membrane beta-barrel domain-containing protein</fullName>
    </submittedName>
</protein>
<dbReference type="KEGG" id="pez:HWQ56_18100"/>